<reference evidence="2 3" key="1">
    <citation type="submission" date="2020-08" db="EMBL/GenBank/DDBJ databases">
        <title>Hymenobacter sp.</title>
        <authorList>
            <person name="Kim M.K."/>
        </authorList>
    </citation>
    <scope>NUCLEOTIDE SEQUENCE [LARGE SCALE GENOMIC DNA]</scope>
    <source>
        <strain evidence="2 3">BT507</strain>
    </source>
</reference>
<dbReference type="EMBL" id="JACSCY010000006">
    <property type="protein sequence ID" value="MBC6611322.1"/>
    <property type="molecule type" value="Genomic_DNA"/>
</dbReference>
<evidence type="ECO:0008006" key="4">
    <source>
        <dbReference type="Google" id="ProtNLM"/>
    </source>
</evidence>
<gene>
    <name evidence="2" type="ORF">H8B15_10330</name>
</gene>
<proteinExistence type="predicted"/>
<organism evidence="2 3">
    <name type="scientific">Hymenobacter citatus</name>
    <dbReference type="NCBI Taxonomy" id="2763506"/>
    <lineage>
        <taxon>Bacteria</taxon>
        <taxon>Pseudomonadati</taxon>
        <taxon>Bacteroidota</taxon>
        <taxon>Cytophagia</taxon>
        <taxon>Cytophagales</taxon>
        <taxon>Hymenobacteraceae</taxon>
        <taxon>Hymenobacter</taxon>
    </lineage>
</organism>
<name>A0ABR7ML58_9BACT</name>
<sequence length="411" mass="43480">MKFNLSTSAFLLALLATATLSSCDDNDSETLPDTAASEQEYRYVRILVSDEQATKLTQITPSDASVASFDTKFPLANLYTTASGRFATVLYQNQNLVEVFDTGLESHVDHVDVKGTPKWAAITATSPKPTHFKSKNTESLIFNDGDGTLSAGNDADFHTPGAKFKTINAGLLPHHGAMAQFDNGNYAVTVAPTSGASPTSVRVVSSTGSLVHASTLTTGSIHGNATDGQNAVFGCFTTAANTSGSVLVVKQSGEQRLIANPADFGAFRLASIYYAEGANKFIGYVATKGAYLIDLGTDRITPIYTGADAIQCKVDQAGKNLLILTLDGKLRVYDLATGTLKKEGQAVAATPAADTYKPVLEATERYAYIAMPTLGEVHQVKLTDFSSVTKHKVSARPVRLTVAGFESSAAH</sequence>
<feature type="chain" id="PRO_5045796414" description="Lipoprotein" evidence="1">
    <location>
        <begin position="24"/>
        <end position="411"/>
    </location>
</feature>
<comment type="caution">
    <text evidence="2">The sequence shown here is derived from an EMBL/GenBank/DDBJ whole genome shotgun (WGS) entry which is preliminary data.</text>
</comment>
<keyword evidence="1" id="KW-0732">Signal</keyword>
<accession>A0ABR7ML58</accession>
<evidence type="ECO:0000313" key="2">
    <source>
        <dbReference type="EMBL" id="MBC6611322.1"/>
    </source>
</evidence>
<dbReference type="Proteomes" id="UP000622017">
    <property type="component" value="Unassembled WGS sequence"/>
</dbReference>
<evidence type="ECO:0000313" key="3">
    <source>
        <dbReference type="Proteomes" id="UP000622017"/>
    </source>
</evidence>
<protein>
    <recommendedName>
        <fullName evidence="4">Lipoprotein</fullName>
    </recommendedName>
</protein>
<dbReference type="RefSeq" id="WP_187319606.1">
    <property type="nucleotide sequence ID" value="NZ_JACSCY010000006.1"/>
</dbReference>
<dbReference type="SUPFAM" id="SSF69304">
    <property type="entry name" value="Tricorn protease N-terminal domain"/>
    <property type="match status" value="1"/>
</dbReference>
<keyword evidence="3" id="KW-1185">Reference proteome</keyword>
<dbReference type="PROSITE" id="PS51257">
    <property type="entry name" value="PROKAR_LIPOPROTEIN"/>
    <property type="match status" value="1"/>
</dbReference>
<feature type="signal peptide" evidence="1">
    <location>
        <begin position="1"/>
        <end position="23"/>
    </location>
</feature>
<evidence type="ECO:0000256" key="1">
    <source>
        <dbReference type="SAM" id="SignalP"/>
    </source>
</evidence>